<dbReference type="PROSITE" id="PS50262">
    <property type="entry name" value="G_PROTEIN_RECEP_F1_2"/>
    <property type="match status" value="1"/>
</dbReference>
<gene>
    <name evidence="10" type="ORF">PLOB_00007760</name>
</gene>
<feature type="domain" description="G-protein coupled receptors family 1 profile" evidence="9">
    <location>
        <begin position="1"/>
        <end position="183"/>
    </location>
</feature>
<dbReference type="PANTHER" id="PTHR24240">
    <property type="entry name" value="OPSIN"/>
    <property type="match status" value="1"/>
</dbReference>
<keyword evidence="11" id="KW-1185">Reference proteome</keyword>
<evidence type="ECO:0000313" key="11">
    <source>
        <dbReference type="Proteomes" id="UP001159405"/>
    </source>
</evidence>
<dbReference type="Proteomes" id="UP001159405">
    <property type="component" value="Unassembled WGS sequence"/>
</dbReference>
<dbReference type="InterPro" id="IPR017452">
    <property type="entry name" value="GPCR_Rhodpsn_7TM"/>
</dbReference>
<evidence type="ECO:0000313" key="10">
    <source>
        <dbReference type="EMBL" id="CAH3166607.1"/>
    </source>
</evidence>
<evidence type="ECO:0000256" key="1">
    <source>
        <dbReference type="ARBA" id="ARBA00004141"/>
    </source>
</evidence>
<accession>A0ABN8QPN9</accession>
<protein>
    <recommendedName>
        <fullName evidence="9">G-protein coupled receptors family 1 profile domain-containing protein</fullName>
    </recommendedName>
</protein>
<keyword evidence="2 8" id="KW-0812">Transmembrane</keyword>
<keyword evidence="5 8" id="KW-0472">Membrane</keyword>
<comment type="caution">
    <text evidence="10">The sequence shown here is derived from an EMBL/GenBank/DDBJ whole genome shotgun (WGS) entry which is preliminary data.</text>
</comment>
<dbReference type="Gene3D" id="1.20.1070.10">
    <property type="entry name" value="Rhodopsin 7-helix transmembrane proteins"/>
    <property type="match status" value="1"/>
</dbReference>
<name>A0ABN8QPN9_9CNID</name>
<feature type="transmembrane region" description="Helical" evidence="8">
    <location>
        <begin position="6"/>
        <end position="26"/>
    </location>
</feature>
<dbReference type="EMBL" id="CALNXK010000137">
    <property type="protein sequence ID" value="CAH3166607.1"/>
    <property type="molecule type" value="Genomic_DNA"/>
</dbReference>
<keyword evidence="7" id="KW-0807">Transducer</keyword>
<evidence type="ECO:0000256" key="4">
    <source>
        <dbReference type="ARBA" id="ARBA00023040"/>
    </source>
</evidence>
<keyword evidence="4" id="KW-0297">G-protein coupled receptor</keyword>
<keyword evidence="6" id="KW-0675">Receptor</keyword>
<sequence>MALVSVFVFGLVSLYTMGVIAISRYFRVAKGFSLTRVNGHSSVMRDLLFSQGIMGGFPLKFQYHQKLEAGTLKIDSYETKDLLFFSYPPSFATHIFLHSKTRTIQIKSNQIFSAKMNLQTLTANVDEKRVTKILGIAMVGFAFCWPPVCIIAAAHRVPTLARQVHFTCGFLVYLSSAINPLHIWCN</sequence>
<feature type="transmembrane region" description="Helical" evidence="8">
    <location>
        <begin position="133"/>
        <end position="154"/>
    </location>
</feature>
<dbReference type="InterPro" id="IPR050125">
    <property type="entry name" value="GPCR_opsins"/>
</dbReference>
<keyword evidence="3 8" id="KW-1133">Transmembrane helix</keyword>
<reference evidence="10 11" key="1">
    <citation type="submission" date="2022-05" db="EMBL/GenBank/DDBJ databases">
        <authorList>
            <consortium name="Genoscope - CEA"/>
            <person name="William W."/>
        </authorList>
    </citation>
    <scope>NUCLEOTIDE SEQUENCE [LARGE SCALE GENOMIC DNA]</scope>
</reference>
<evidence type="ECO:0000256" key="2">
    <source>
        <dbReference type="ARBA" id="ARBA00022692"/>
    </source>
</evidence>
<proteinExistence type="predicted"/>
<dbReference type="SUPFAM" id="SSF81321">
    <property type="entry name" value="Family A G protein-coupled receptor-like"/>
    <property type="match status" value="1"/>
</dbReference>
<evidence type="ECO:0000259" key="9">
    <source>
        <dbReference type="PROSITE" id="PS50262"/>
    </source>
</evidence>
<dbReference type="CDD" id="cd00637">
    <property type="entry name" value="7tm_classA_rhodopsin-like"/>
    <property type="match status" value="1"/>
</dbReference>
<organism evidence="10 11">
    <name type="scientific">Porites lobata</name>
    <dbReference type="NCBI Taxonomy" id="104759"/>
    <lineage>
        <taxon>Eukaryota</taxon>
        <taxon>Metazoa</taxon>
        <taxon>Cnidaria</taxon>
        <taxon>Anthozoa</taxon>
        <taxon>Hexacorallia</taxon>
        <taxon>Scleractinia</taxon>
        <taxon>Fungiina</taxon>
        <taxon>Poritidae</taxon>
        <taxon>Porites</taxon>
    </lineage>
</organism>
<evidence type="ECO:0000256" key="3">
    <source>
        <dbReference type="ARBA" id="ARBA00022989"/>
    </source>
</evidence>
<comment type="subcellular location">
    <subcellularLocation>
        <location evidence="1">Membrane</location>
        <topology evidence="1">Multi-pass membrane protein</topology>
    </subcellularLocation>
</comment>
<evidence type="ECO:0000256" key="6">
    <source>
        <dbReference type="ARBA" id="ARBA00023170"/>
    </source>
</evidence>
<evidence type="ECO:0000256" key="8">
    <source>
        <dbReference type="SAM" id="Phobius"/>
    </source>
</evidence>
<evidence type="ECO:0000256" key="5">
    <source>
        <dbReference type="ARBA" id="ARBA00023136"/>
    </source>
</evidence>
<evidence type="ECO:0000256" key="7">
    <source>
        <dbReference type="ARBA" id="ARBA00023224"/>
    </source>
</evidence>